<reference evidence="3 4" key="1">
    <citation type="journal article" date="2017" name="Nat. Commun.">
        <title>Genome assembly with in vitro proximity ligation data and whole-genome triplication in lettuce.</title>
        <authorList>
            <person name="Reyes-Chin-Wo S."/>
            <person name="Wang Z."/>
            <person name="Yang X."/>
            <person name="Kozik A."/>
            <person name="Arikit S."/>
            <person name="Song C."/>
            <person name="Xia L."/>
            <person name="Froenicke L."/>
            <person name="Lavelle D.O."/>
            <person name="Truco M.J."/>
            <person name="Xia R."/>
            <person name="Zhu S."/>
            <person name="Xu C."/>
            <person name="Xu H."/>
            <person name="Xu X."/>
            <person name="Cox K."/>
            <person name="Korf I."/>
            <person name="Meyers B.C."/>
            <person name="Michelmore R.W."/>
        </authorList>
    </citation>
    <scope>NUCLEOTIDE SEQUENCE [LARGE SCALE GENOMIC DNA]</scope>
    <source>
        <strain evidence="4">cv. Salinas</strain>
        <tissue evidence="3">Seedlings</tissue>
    </source>
</reference>
<proteinExistence type="predicted"/>
<name>A0A9R1VHW6_LACSA</name>
<sequence length="443" mass="51916">MFSYDMVFVPFTGIDNHKKCVTFGAGLLSKEDGASYEWLLRAFLKTFRKQPQLVISDQDLALKKTIDKVFLLAHYRLCMWHITKKKLPNKILSIEDATTNQKFRKRFHSIIWNSKLEPHEFENVWSMMLDEFKITDNSWLNTMYGLRRSWIPTFFKHIPMSGLMRTTSLSESQNWSFQTTTLTGSYLIMFMMTFESVMERQRHNQILNDFNTATTFPKFITRSPNEPHASNVYTHKIFYQVQKEISRAEDNCFQKNVISSNGVDIIIVTHSTKDRSFKCTCMHVEHVGILYKHILCVFKFYGVEQIPEKYILKRWRRDVIPTELLKRRFNSSFDDSNSDMTAIDIFFNSMMQLNDCPTHDLPNRAEQFKKLIGVVCPDVVSDISDIQNPTDIRNKGSGSRGKRLKSTKEMIEKEISKAKRKCATCQQMVHHDKRNCPLKNAEK</sequence>
<dbReference type="InterPro" id="IPR018289">
    <property type="entry name" value="MULE_transposase_dom"/>
</dbReference>
<evidence type="ECO:0000256" key="1">
    <source>
        <dbReference type="SAM" id="Coils"/>
    </source>
</evidence>
<keyword evidence="1" id="KW-0175">Coiled coil</keyword>
<comment type="caution">
    <text evidence="3">The sequence shown here is derived from an EMBL/GenBank/DDBJ whole genome shotgun (WGS) entry which is preliminary data.</text>
</comment>
<accession>A0A9R1VHW6</accession>
<dbReference type="Pfam" id="PF10551">
    <property type="entry name" value="MULE"/>
    <property type="match status" value="1"/>
</dbReference>
<dbReference type="Proteomes" id="UP000235145">
    <property type="component" value="Unassembled WGS sequence"/>
</dbReference>
<organism evidence="3 4">
    <name type="scientific">Lactuca sativa</name>
    <name type="common">Garden lettuce</name>
    <dbReference type="NCBI Taxonomy" id="4236"/>
    <lineage>
        <taxon>Eukaryota</taxon>
        <taxon>Viridiplantae</taxon>
        <taxon>Streptophyta</taxon>
        <taxon>Embryophyta</taxon>
        <taxon>Tracheophyta</taxon>
        <taxon>Spermatophyta</taxon>
        <taxon>Magnoliopsida</taxon>
        <taxon>eudicotyledons</taxon>
        <taxon>Gunneridae</taxon>
        <taxon>Pentapetalae</taxon>
        <taxon>asterids</taxon>
        <taxon>campanulids</taxon>
        <taxon>Asterales</taxon>
        <taxon>Asteraceae</taxon>
        <taxon>Cichorioideae</taxon>
        <taxon>Cichorieae</taxon>
        <taxon>Lactucinae</taxon>
        <taxon>Lactuca</taxon>
    </lineage>
</organism>
<feature type="coiled-coil region" evidence="1">
    <location>
        <begin position="401"/>
        <end position="428"/>
    </location>
</feature>
<protein>
    <recommendedName>
        <fullName evidence="2">MULE transposase domain-containing protein</fullName>
    </recommendedName>
</protein>
<feature type="domain" description="MULE transposase" evidence="2">
    <location>
        <begin position="4"/>
        <end position="85"/>
    </location>
</feature>
<evidence type="ECO:0000313" key="4">
    <source>
        <dbReference type="Proteomes" id="UP000235145"/>
    </source>
</evidence>
<dbReference type="EMBL" id="NBSK02000005">
    <property type="protein sequence ID" value="KAJ0204998.1"/>
    <property type="molecule type" value="Genomic_DNA"/>
</dbReference>
<dbReference type="AlphaFoldDB" id="A0A9R1VHW6"/>
<dbReference type="PANTHER" id="PTHR47718:SF12">
    <property type="entry name" value="PROTEIN FAR1-RELATED SEQUENCE"/>
    <property type="match status" value="1"/>
</dbReference>
<dbReference type="PANTHER" id="PTHR47718">
    <property type="entry name" value="OS01G0519700 PROTEIN"/>
    <property type="match status" value="1"/>
</dbReference>
<gene>
    <name evidence="3" type="ORF">LSAT_V11C500295560</name>
</gene>
<evidence type="ECO:0000259" key="2">
    <source>
        <dbReference type="Pfam" id="PF10551"/>
    </source>
</evidence>
<evidence type="ECO:0000313" key="3">
    <source>
        <dbReference type="EMBL" id="KAJ0204998.1"/>
    </source>
</evidence>
<keyword evidence="4" id="KW-1185">Reference proteome</keyword>